<evidence type="ECO:0000313" key="2">
    <source>
        <dbReference type="EMBL" id="VVT11383.1"/>
    </source>
</evidence>
<sequence>MQFLKILFWCLLAFIAAVFTISNWNAVQIQLWGGLIADVNLPLLLFVTFLIGFVPTMLYNHAIRWRLRQRLSTCERELVELRTPRPETVAVVPAEPSVTSPMTVPVTPVVAPAGIAS</sequence>
<feature type="transmembrane region" description="Helical" evidence="1">
    <location>
        <begin position="39"/>
        <end position="60"/>
    </location>
</feature>
<keyword evidence="1" id="KW-0812">Transmembrane</keyword>
<name>A0A5E7YX20_9SPHN</name>
<keyword evidence="1" id="KW-0472">Membrane</keyword>
<accession>A0A5E7YX20</accession>
<keyword evidence="1" id="KW-1133">Transmembrane helix</keyword>
<feature type="transmembrane region" description="Helical" evidence="1">
    <location>
        <begin position="7"/>
        <end position="27"/>
    </location>
</feature>
<dbReference type="Proteomes" id="UP000326857">
    <property type="component" value="Unassembled WGS sequence"/>
</dbReference>
<dbReference type="RefSeq" id="WP_151990587.1">
    <property type="nucleotide sequence ID" value="NZ_JAPZPS010000008.1"/>
</dbReference>
<proteinExistence type="predicted"/>
<protein>
    <recommendedName>
        <fullName evidence="4">Lipopolysaccharide assembly protein A domain-containing protein</fullName>
    </recommendedName>
</protein>
<dbReference type="AlphaFoldDB" id="A0A5E7YX20"/>
<reference evidence="2 3" key="1">
    <citation type="submission" date="2019-09" db="EMBL/GenBank/DDBJ databases">
        <authorList>
            <person name="Dittami M. S."/>
        </authorList>
    </citation>
    <scope>NUCLEOTIDE SEQUENCE [LARGE SCALE GENOMIC DNA]</scope>
    <source>
        <strain evidence="2">SPHINGO391</strain>
    </source>
</reference>
<evidence type="ECO:0000313" key="3">
    <source>
        <dbReference type="Proteomes" id="UP000326857"/>
    </source>
</evidence>
<gene>
    <name evidence="2" type="ORF">SPHINGO391_410048</name>
</gene>
<organism evidence="2 3">
    <name type="scientific">Sphingomonas aurantiaca</name>
    <dbReference type="NCBI Taxonomy" id="185949"/>
    <lineage>
        <taxon>Bacteria</taxon>
        <taxon>Pseudomonadati</taxon>
        <taxon>Pseudomonadota</taxon>
        <taxon>Alphaproteobacteria</taxon>
        <taxon>Sphingomonadales</taxon>
        <taxon>Sphingomonadaceae</taxon>
        <taxon>Sphingomonas</taxon>
    </lineage>
</organism>
<evidence type="ECO:0000256" key="1">
    <source>
        <dbReference type="SAM" id="Phobius"/>
    </source>
</evidence>
<evidence type="ECO:0008006" key="4">
    <source>
        <dbReference type="Google" id="ProtNLM"/>
    </source>
</evidence>
<dbReference type="EMBL" id="CABVLI010000036">
    <property type="protein sequence ID" value="VVT11383.1"/>
    <property type="molecule type" value="Genomic_DNA"/>
</dbReference>